<dbReference type="PROSITE" id="PS51192">
    <property type="entry name" value="HELICASE_ATP_BIND_1"/>
    <property type="match status" value="1"/>
</dbReference>
<dbReference type="GO" id="GO:0016787">
    <property type="term" value="F:hydrolase activity"/>
    <property type="evidence" value="ECO:0007669"/>
    <property type="project" value="UniProtKB-KW"/>
</dbReference>
<dbReference type="SMART" id="SM00490">
    <property type="entry name" value="HELICc"/>
    <property type="match status" value="1"/>
</dbReference>
<dbReference type="SUPFAM" id="SSF52540">
    <property type="entry name" value="P-loop containing nucleoside triphosphate hydrolases"/>
    <property type="match status" value="4"/>
</dbReference>
<dbReference type="InterPro" id="IPR005118">
    <property type="entry name" value="TRCF_C"/>
</dbReference>
<dbReference type="KEGG" id="lfc:LFE_2345"/>
<comment type="similarity">
    <text evidence="9">In the C-terminal section; belongs to the helicase family. RecG subfamily.</text>
</comment>
<dbReference type="Pfam" id="PF00270">
    <property type="entry name" value="DEAD"/>
    <property type="match status" value="1"/>
</dbReference>
<keyword evidence="7 9" id="KW-0238">DNA-binding</keyword>
<dbReference type="EC" id="3.6.4.-" evidence="9"/>
<keyword evidence="4 9" id="KW-0378">Hydrolase</keyword>
<evidence type="ECO:0000256" key="4">
    <source>
        <dbReference type="ARBA" id="ARBA00022801"/>
    </source>
</evidence>
<dbReference type="PANTHER" id="PTHR47964">
    <property type="entry name" value="ATP-DEPENDENT DNA HELICASE HOMOLOG RECG, CHLOROPLASTIC"/>
    <property type="match status" value="1"/>
</dbReference>
<dbReference type="SUPFAM" id="SSF141259">
    <property type="entry name" value="CarD-like"/>
    <property type="match status" value="1"/>
</dbReference>
<dbReference type="InterPro" id="IPR001650">
    <property type="entry name" value="Helicase_C-like"/>
</dbReference>
<evidence type="ECO:0000256" key="5">
    <source>
        <dbReference type="ARBA" id="ARBA00022806"/>
    </source>
</evidence>
<dbReference type="InterPro" id="IPR047112">
    <property type="entry name" value="RecG/Mfd"/>
</dbReference>
<feature type="domain" description="Helicase ATP-binding" evidence="10">
    <location>
        <begin position="599"/>
        <end position="760"/>
    </location>
</feature>
<evidence type="ECO:0000313" key="13">
    <source>
        <dbReference type="Proteomes" id="UP000007382"/>
    </source>
</evidence>
<dbReference type="PATRIC" id="fig|1162668.3.peg.2787"/>
<dbReference type="InterPro" id="IPR036101">
    <property type="entry name" value="CarD-like/TRCF_RID_sf"/>
</dbReference>
<dbReference type="InterPro" id="IPR041471">
    <property type="entry name" value="UvrB_inter"/>
</dbReference>
<keyword evidence="1 9" id="KW-0963">Cytoplasm</keyword>
<keyword evidence="8 9" id="KW-0234">DNA repair</keyword>
<dbReference type="Pfam" id="PF17757">
    <property type="entry name" value="UvrB_inter"/>
    <property type="match status" value="1"/>
</dbReference>
<dbReference type="Gene3D" id="3.30.2060.10">
    <property type="entry name" value="Penicillin-binding protein 1b domain"/>
    <property type="match status" value="1"/>
</dbReference>
<evidence type="ECO:0000259" key="10">
    <source>
        <dbReference type="PROSITE" id="PS51192"/>
    </source>
</evidence>
<dbReference type="eggNOG" id="COG1197">
    <property type="taxonomic scope" value="Bacteria"/>
</dbReference>
<evidence type="ECO:0000256" key="6">
    <source>
        <dbReference type="ARBA" id="ARBA00022840"/>
    </source>
</evidence>
<dbReference type="InterPro" id="IPR004576">
    <property type="entry name" value="Mfd"/>
</dbReference>
<dbReference type="Gene3D" id="3.90.1150.50">
    <property type="entry name" value="Transcription-repair-coupling factor, D7 domain"/>
    <property type="match status" value="1"/>
</dbReference>
<dbReference type="GO" id="GO:0000716">
    <property type="term" value="P:transcription-coupled nucleotide-excision repair, DNA damage recognition"/>
    <property type="evidence" value="ECO:0007669"/>
    <property type="project" value="UniProtKB-UniRule"/>
</dbReference>
<dbReference type="Gene3D" id="3.40.50.11180">
    <property type="match status" value="1"/>
</dbReference>
<evidence type="ECO:0000256" key="3">
    <source>
        <dbReference type="ARBA" id="ARBA00022763"/>
    </source>
</evidence>
<dbReference type="InterPro" id="IPR014001">
    <property type="entry name" value="Helicase_ATP-bd"/>
</dbReference>
<keyword evidence="5" id="KW-0347">Helicase</keyword>
<dbReference type="InterPro" id="IPR003711">
    <property type="entry name" value="CarD-like/TRCF_RID"/>
</dbReference>
<dbReference type="SUPFAM" id="SSF143517">
    <property type="entry name" value="TRCF domain-like"/>
    <property type="match status" value="1"/>
</dbReference>
<comment type="function">
    <text evidence="9">Couples transcription and DNA repair by recognizing RNA polymerase (RNAP) stalled at DNA lesions. Mediates ATP-dependent release of RNAP and its truncated transcript from the DNA, and recruitment of nucleotide excision repair machinery to the damaged site.</text>
</comment>
<dbReference type="Gene3D" id="3.40.50.300">
    <property type="entry name" value="P-loop containing nucleotide triphosphate hydrolases"/>
    <property type="match status" value="2"/>
</dbReference>
<dbReference type="InterPro" id="IPR037235">
    <property type="entry name" value="TRCF-like_C_D7"/>
</dbReference>
<dbReference type="HOGENOM" id="CLU_005122_0_3_0"/>
<evidence type="ECO:0000256" key="7">
    <source>
        <dbReference type="ARBA" id="ARBA00023125"/>
    </source>
</evidence>
<dbReference type="InterPro" id="IPR027417">
    <property type="entry name" value="P-loop_NTPase"/>
</dbReference>
<dbReference type="SMART" id="SM01058">
    <property type="entry name" value="CarD_TRCF"/>
    <property type="match status" value="1"/>
</dbReference>
<keyword evidence="13" id="KW-1185">Reference proteome</keyword>
<gene>
    <name evidence="9" type="primary">mfd</name>
    <name evidence="12" type="ordered locus">LFE_2345</name>
</gene>
<reference evidence="13" key="2">
    <citation type="submission" date="2012-03" db="EMBL/GenBank/DDBJ databases">
        <title>The complete genome sequence of the pioneer microbe on fresh volcanic deposit, Leptospirillum ferrooxidans strain C2-3.</title>
        <authorList>
            <person name="Fujimura R."/>
            <person name="Sato Y."/>
            <person name="Nishizawa T."/>
            <person name="Nanba K."/>
            <person name="Oshima K."/>
            <person name="Hattori M."/>
            <person name="Kamijo T."/>
            <person name="Ohta H."/>
        </authorList>
    </citation>
    <scope>NUCLEOTIDE SEQUENCE [LARGE SCALE GENOMIC DNA]</scope>
    <source>
        <strain evidence="13">C2-3</strain>
    </source>
</reference>
<evidence type="ECO:0000313" key="12">
    <source>
        <dbReference type="EMBL" id="BAM08017.1"/>
    </source>
</evidence>
<dbReference type="Pfam" id="PF00271">
    <property type="entry name" value="Helicase_C"/>
    <property type="match status" value="1"/>
</dbReference>
<evidence type="ECO:0000256" key="1">
    <source>
        <dbReference type="ARBA" id="ARBA00022490"/>
    </source>
</evidence>
<dbReference type="PROSITE" id="PS51194">
    <property type="entry name" value="HELICASE_CTER"/>
    <property type="match status" value="1"/>
</dbReference>
<protein>
    <recommendedName>
        <fullName evidence="9">Transcription-repair-coupling factor</fullName>
        <shortName evidence="9">TRCF</shortName>
        <ecNumber evidence="9">3.6.4.-</ecNumber>
    </recommendedName>
</protein>
<dbReference type="GO" id="GO:0005524">
    <property type="term" value="F:ATP binding"/>
    <property type="evidence" value="ECO:0007669"/>
    <property type="project" value="UniProtKB-UniRule"/>
</dbReference>
<dbReference type="SMART" id="SM00982">
    <property type="entry name" value="TRCF"/>
    <property type="match status" value="1"/>
</dbReference>
<dbReference type="Gene3D" id="2.40.10.170">
    <property type="match status" value="1"/>
</dbReference>
<dbReference type="CDD" id="cd17991">
    <property type="entry name" value="DEXHc_TRCF"/>
    <property type="match status" value="1"/>
</dbReference>
<evidence type="ECO:0000256" key="9">
    <source>
        <dbReference type="HAMAP-Rule" id="MF_00969"/>
    </source>
</evidence>
<proteinExistence type="inferred from homology"/>
<feature type="domain" description="Helicase C-terminal" evidence="11">
    <location>
        <begin position="781"/>
        <end position="935"/>
    </location>
</feature>
<dbReference type="Proteomes" id="UP000007382">
    <property type="component" value="Chromosome"/>
</dbReference>
<dbReference type="Pfam" id="PF02559">
    <property type="entry name" value="CarD_TRCF_RID"/>
    <property type="match status" value="1"/>
</dbReference>
<dbReference type="Pfam" id="PF03461">
    <property type="entry name" value="TRCF"/>
    <property type="match status" value="1"/>
</dbReference>
<dbReference type="HAMAP" id="MF_00969">
    <property type="entry name" value="TRCF"/>
    <property type="match status" value="1"/>
</dbReference>
<keyword evidence="3 9" id="KW-0227">DNA damage</keyword>
<accession>I0IRW8</accession>
<dbReference type="NCBIfam" id="TIGR00580">
    <property type="entry name" value="mfd"/>
    <property type="match status" value="1"/>
</dbReference>
<evidence type="ECO:0000256" key="8">
    <source>
        <dbReference type="ARBA" id="ARBA00023204"/>
    </source>
</evidence>
<name>I0IRW8_LEPFC</name>
<dbReference type="GO" id="GO:0005737">
    <property type="term" value="C:cytoplasm"/>
    <property type="evidence" value="ECO:0007669"/>
    <property type="project" value="UniProtKB-SubCell"/>
</dbReference>
<keyword evidence="2 9" id="KW-0547">Nucleotide-binding</keyword>
<evidence type="ECO:0000256" key="2">
    <source>
        <dbReference type="ARBA" id="ARBA00022741"/>
    </source>
</evidence>
<dbReference type="STRING" id="1162668.LFE_2345"/>
<comment type="similarity">
    <text evidence="9">In the N-terminal section; belongs to the UvrB family.</text>
</comment>
<dbReference type="GO" id="GO:0003684">
    <property type="term" value="F:damaged DNA binding"/>
    <property type="evidence" value="ECO:0007669"/>
    <property type="project" value="InterPro"/>
</dbReference>
<dbReference type="GO" id="GO:0003678">
    <property type="term" value="F:DNA helicase activity"/>
    <property type="evidence" value="ECO:0007669"/>
    <property type="project" value="TreeGrafter"/>
</dbReference>
<keyword evidence="6 9" id="KW-0067">ATP-binding</keyword>
<dbReference type="EMBL" id="AP012342">
    <property type="protein sequence ID" value="BAM08017.1"/>
    <property type="molecule type" value="Genomic_DNA"/>
</dbReference>
<dbReference type="AlphaFoldDB" id="I0IRW8"/>
<comment type="subcellular location">
    <subcellularLocation>
        <location evidence="9">Cytoplasm</location>
    </subcellularLocation>
</comment>
<organism evidence="12 13">
    <name type="scientific">Leptospirillum ferrooxidans (strain C2-3)</name>
    <dbReference type="NCBI Taxonomy" id="1162668"/>
    <lineage>
        <taxon>Bacteria</taxon>
        <taxon>Pseudomonadati</taxon>
        <taxon>Nitrospirota</taxon>
        <taxon>Nitrospiria</taxon>
        <taxon>Nitrospirales</taxon>
        <taxon>Nitrospiraceae</taxon>
        <taxon>Leptospirillum</taxon>
    </lineage>
</organism>
<reference evidence="12 13" key="1">
    <citation type="journal article" date="2012" name="J. Bacteriol.">
        <title>Complete Genome Sequence of Leptospirillum ferrooxidans Strain C2-3, Isolated from a Fresh Volcanic Ash Deposit on the Island of Miyake, Japan.</title>
        <authorList>
            <person name="Fujimura R."/>
            <person name="Sato Y."/>
            <person name="Nishizawa T."/>
            <person name="Oshima K."/>
            <person name="Kim S.-W."/>
            <person name="Hattori M."/>
            <person name="Kamijo T."/>
            <person name="Ohta H."/>
        </authorList>
    </citation>
    <scope>NUCLEOTIDE SEQUENCE [LARGE SCALE GENOMIC DNA]</scope>
    <source>
        <strain evidence="12 13">C2-3</strain>
    </source>
</reference>
<sequence length="1121" mass="126433">MTRGDEISLAGIPPEASFLLPGLILDQIPDRTLWILTANMERARSLYNDINSFNALFPEAPDGLLLPEEEILPYEEESPPDLLRAERISVLSELSRRPVSFVVSTFPAIARKTLPKRLLSGGLSEITLGTLVDRQELIQSLVALGFFRVPQVTAPGEFSVRGAILDLYTPSRPEPVRLEFTDDELTSMRGFDPNTQRSMGSIEKLDLAPSHEWLPPINRSHFSEELKDFLSVHQATPLAPGIERYIGQFYDDITSPLDYTPDPVLFIEDPHALEIRINDWQERIRDAYESIPAEERALLPPPEKAFIPFGAREKTPFSFGSDHPRILLSVFRDDPDAPDLFSPPEKLIDRNESWILRLRELSSRMRVITFFGSRGQRDRFQEILENQAIPFTPLSELQEENPPPEGSIQTILGDIGEGIYIAPDNTLLVSDTFLFRKKYDRTRETRFRTAAAAFRRDQIRLAEGEPVVHLQQGIGIYRGLREIEVGNIPGEFLIVEYRDGDKLYVPVDQVDLLKPWRGPEGSPPKLDRLGGHSWQKTRSRVRKEIEKISQELVDLYAKRKALPGFPFSQDSVMISEFENAFPHDLTPDQEEATRDIREDMESPTPMDRLVLGEVGFGKTEVAMRAAFKAVADGKQVAVLVPTTLLCLQHFETFKERFSGFPVRVEQISRILTAKEQRLLRQDLSEGKIDIMIGTSALLGAQNIFRDLGLLIIDEEQRFGVGHKEKLKNKYPTVDVLTLSATPIPRTLQMSLSGLRGISFIMTPPPGRKPIKTAILPFDRHRIREAIDRELARDGQVFFIHNRVSSISRMAHYISSLFPGVPVGVAHGQMDSQLMETIMDRFISGHYRILVSTAIVESGLDIPQANTIIINRSDLFGIAELYQLRGRVGRSGTQAYCYFLVAGEGGLTELAKKRLKTLQDNTELGSGYQIAMRDLEIRGAGSLLGHQQTGHISMVGLDLYMEMVEEAIQTRVEPVAIPVVRETPRIDLGREARLPEDYVVHPGLRIDFYRRLAHSFKDLEIDQIESELRDRFGPLPRSARALILGAKIRVMTTRMGISEVRLKDREIFLKPSAEKALSPRNAGKIAQAFPDRITFHRDGSFTLSGPASGFPDDLARLEELLS</sequence>
<evidence type="ECO:0000259" key="11">
    <source>
        <dbReference type="PROSITE" id="PS51194"/>
    </source>
</evidence>
<dbReference type="SMART" id="SM00487">
    <property type="entry name" value="DEXDc"/>
    <property type="match status" value="1"/>
</dbReference>
<dbReference type="InterPro" id="IPR011545">
    <property type="entry name" value="DEAD/DEAH_box_helicase_dom"/>
</dbReference>
<dbReference type="PANTHER" id="PTHR47964:SF1">
    <property type="entry name" value="ATP-DEPENDENT DNA HELICASE HOMOLOG RECG, CHLOROPLASTIC"/>
    <property type="match status" value="1"/>
</dbReference>
<dbReference type="GO" id="GO:0006355">
    <property type="term" value="P:regulation of DNA-templated transcription"/>
    <property type="evidence" value="ECO:0007669"/>
    <property type="project" value="UniProtKB-UniRule"/>
</dbReference>